<evidence type="ECO:0000313" key="1">
    <source>
        <dbReference type="EMBL" id="KAJ2981122.1"/>
    </source>
</evidence>
<protein>
    <submittedName>
        <fullName evidence="1">Uncharacterized protein</fullName>
    </submittedName>
</protein>
<gene>
    <name evidence="1" type="ORF">NQ176_g2216</name>
</gene>
<name>A0ACC1NQD0_9HYPO</name>
<sequence length="313" mass="33805">MKAVRFHGKHDIRVDQVPVPACGSDEVLMRPAFTDLTEYQNGPIICPTIPNSLTGETVPVTLGHEFSGTVEEVGANIKDIAIGDHVVVQPFRADNTCEHCAKGLFTFCPNMAIFGLHGAGGGLSEKIAVPRKNIFKLPKSIPLDVGALVEPLAVGYHGVRISEFRAGDSALIFGAGPIGLALVCELKARGAGTIIVSTGSQKRLEMAQEFGAHYVVDRSREDVAKRCLEVTNGSGVGYVFDTAGVQETVDTAVAVLKPRGTFVNLAVWSEKMALDPNVWLFRELKYIQSMAYQDEDFEGVIKALADGKWTIQY</sequence>
<comment type="caution">
    <text evidence="1">The sequence shown here is derived from an EMBL/GenBank/DDBJ whole genome shotgun (WGS) entry which is preliminary data.</text>
</comment>
<proteinExistence type="predicted"/>
<keyword evidence="2" id="KW-1185">Reference proteome</keyword>
<organism evidence="1 2">
    <name type="scientific">Zarea fungicola</name>
    <dbReference type="NCBI Taxonomy" id="93591"/>
    <lineage>
        <taxon>Eukaryota</taxon>
        <taxon>Fungi</taxon>
        <taxon>Dikarya</taxon>
        <taxon>Ascomycota</taxon>
        <taxon>Pezizomycotina</taxon>
        <taxon>Sordariomycetes</taxon>
        <taxon>Hypocreomycetidae</taxon>
        <taxon>Hypocreales</taxon>
        <taxon>Cordycipitaceae</taxon>
        <taxon>Zarea</taxon>
    </lineage>
</organism>
<dbReference type="Proteomes" id="UP001143910">
    <property type="component" value="Unassembled WGS sequence"/>
</dbReference>
<dbReference type="EMBL" id="JANJQO010000150">
    <property type="protein sequence ID" value="KAJ2981122.1"/>
    <property type="molecule type" value="Genomic_DNA"/>
</dbReference>
<accession>A0ACC1NQD0</accession>
<evidence type="ECO:0000313" key="2">
    <source>
        <dbReference type="Proteomes" id="UP001143910"/>
    </source>
</evidence>
<reference evidence="1" key="1">
    <citation type="submission" date="2022-08" db="EMBL/GenBank/DDBJ databases">
        <title>Genome Sequence of Lecanicillium fungicola.</title>
        <authorList>
            <person name="Buettner E."/>
        </authorList>
    </citation>
    <scope>NUCLEOTIDE SEQUENCE</scope>
    <source>
        <strain evidence="1">Babe33</strain>
    </source>
</reference>